<evidence type="ECO:0008006" key="3">
    <source>
        <dbReference type="Google" id="ProtNLM"/>
    </source>
</evidence>
<evidence type="ECO:0000313" key="1">
    <source>
        <dbReference type="EMBL" id="KAB8224398.1"/>
    </source>
</evidence>
<sequence>MNKTKHVVDSEGEVIIVLICPSYPFAPWNEEKTEDEFEAAEQAPDGEEHKDEDCFCIQVSAKHLILSSPVWQESFLLLKKGSVEITVCCWDLEAFIILMDIFHCQPRNLPREVILELLAKIGMLADYYECRALVRYFMDSGLITSLGLPIPGKAINYINSRRENAILAILSSLNSHRDAFLDGSRGCSFDCSSTLFGALTKHIHSNALLSPQTEPHFPGLSYHGLEGTIQAPELQAL</sequence>
<dbReference type="EMBL" id="ML733400">
    <property type="protein sequence ID" value="KAB8224398.1"/>
    <property type="molecule type" value="Genomic_DNA"/>
</dbReference>
<organism evidence="1 2">
    <name type="scientific">Aspergillus novoparasiticus</name>
    <dbReference type="NCBI Taxonomy" id="986946"/>
    <lineage>
        <taxon>Eukaryota</taxon>
        <taxon>Fungi</taxon>
        <taxon>Dikarya</taxon>
        <taxon>Ascomycota</taxon>
        <taxon>Pezizomycotina</taxon>
        <taxon>Eurotiomycetes</taxon>
        <taxon>Eurotiomycetidae</taxon>
        <taxon>Eurotiales</taxon>
        <taxon>Aspergillaceae</taxon>
        <taxon>Aspergillus</taxon>
        <taxon>Aspergillus subgen. Circumdati</taxon>
    </lineage>
</organism>
<dbReference type="AlphaFoldDB" id="A0A5N6F3H8"/>
<protein>
    <recommendedName>
        <fullName evidence="3">BTB domain-containing protein</fullName>
    </recommendedName>
</protein>
<dbReference type="Proteomes" id="UP000326799">
    <property type="component" value="Unassembled WGS sequence"/>
</dbReference>
<name>A0A5N6F3H8_9EURO</name>
<reference evidence="1 2" key="1">
    <citation type="submission" date="2019-04" db="EMBL/GenBank/DDBJ databases">
        <title>Fungal friends and foes A comparative genomics study of 23 Aspergillus species from section Flavi.</title>
        <authorList>
            <consortium name="DOE Joint Genome Institute"/>
            <person name="Kjaerbolling I."/>
            <person name="Vesth T.C."/>
            <person name="Frisvad J.C."/>
            <person name="Nybo J.L."/>
            <person name="Theobald S."/>
            <person name="Kildgaard S."/>
            <person name="Petersen T.I."/>
            <person name="Kuo A."/>
            <person name="Sato A."/>
            <person name="Lyhne E.K."/>
            <person name="Kogle M.E."/>
            <person name="Wiebenga A."/>
            <person name="Kun R.S."/>
            <person name="Lubbers R.J."/>
            <person name="Makela M.R."/>
            <person name="Barry K."/>
            <person name="Chovatia M."/>
            <person name="Clum A."/>
            <person name="Daum C."/>
            <person name="Haridas S."/>
            <person name="He G."/>
            <person name="LaButti K."/>
            <person name="Lipzen A."/>
            <person name="Mondo S."/>
            <person name="Pangilinan J."/>
            <person name="Riley R."/>
            <person name="Salamov A."/>
            <person name="Simmons B.A."/>
            <person name="Magnuson J.K."/>
            <person name="Henrissat B."/>
            <person name="Mortensen U.H."/>
            <person name="Larsen T.O."/>
            <person name="De vries R.P."/>
            <person name="Grigoriev I.V."/>
            <person name="Machida M."/>
            <person name="Baker S.E."/>
            <person name="Andersen M.R."/>
        </authorList>
    </citation>
    <scope>NUCLEOTIDE SEQUENCE [LARGE SCALE GENOMIC DNA]</scope>
    <source>
        <strain evidence="1 2">CBS 126849</strain>
    </source>
</reference>
<gene>
    <name evidence="1" type="ORF">BDV33DRAFT_188356</name>
</gene>
<keyword evidence="2" id="KW-1185">Reference proteome</keyword>
<proteinExistence type="predicted"/>
<evidence type="ECO:0000313" key="2">
    <source>
        <dbReference type="Proteomes" id="UP000326799"/>
    </source>
</evidence>
<accession>A0A5N6F3H8</accession>